<dbReference type="GO" id="GO:0044423">
    <property type="term" value="C:virion component"/>
    <property type="evidence" value="ECO:0007669"/>
    <property type="project" value="UniProtKB-KW"/>
</dbReference>
<dbReference type="InterPro" id="IPR012340">
    <property type="entry name" value="NA-bd_OB-fold"/>
</dbReference>
<dbReference type="Gene3D" id="2.40.50.140">
    <property type="entry name" value="Nucleic acid-binding proteins"/>
    <property type="match status" value="1"/>
</dbReference>
<evidence type="ECO:0000256" key="5">
    <source>
        <dbReference type="ARBA" id="ARBA00022705"/>
    </source>
</evidence>
<dbReference type="Gene3D" id="3.30.470.30">
    <property type="entry name" value="DNA ligase/mRNA capping enzyme"/>
    <property type="match status" value="1"/>
</dbReference>
<evidence type="ECO:0000256" key="1">
    <source>
        <dbReference type="ARBA" id="ARBA00004328"/>
    </source>
</evidence>
<evidence type="ECO:0000256" key="8">
    <source>
        <dbReference type="ARBA" id="ARBA00023204"/>
    </source>
</evidence>
<evidence type="ECO:0000313" key="12">
    <source>
        <dbReference type="EMBL" id="QYA57438.1"/>
    </source>
</evidence>
<evidence type="ECO:0000256" key="3">
    <source>
        <dbReference type="ARBA" id="ARBA00013308"/>
    </source>
</evidence>
<comment type="subcellular location">
    <subcellularLocation>
        <location evidence="1">Virion</location>
    </subcellularLocation>
</comment>
<dbReference type="GO" id="GO:0005524">
    <property type="term" value="F:ATP binding"/>
    <property type="evidence" value="ECO:0007669"/>
    <property type="project" value="InterPro"/>
</dbReference>
<protein>
    <recommendedName>
        <fullName evidence="3">DNA ligase</fullName>
    </recommendedName>
    <alternativeName>
        <fullName evidence="9">Polydeoxyribonucleotide synthase [ATP]</fullName>
    </alternativeName>
</protein>
<keyword evidence="13" id="KW-1185">Reference proteome</keyword>
<keyword evidence="7" id="KW-0946">Virion</keyword>
<evidence type="ECO:0000256" key="7">
    <source>
        <dbReference type="ARBA" id="ARBA00022844"/>
    </source>
</evidence>
<dbReference type="InterPro" id="IPR050326">
    <property type="entry name" value="NAD_dep_DNA_ligaseB"/>
</dbReference>
<evidence type="ECO:0000256" key="4">
    <source>
        <dbReference type="ARBA" id="ARBA00022598"/>
    </source>
</evidence>
<organism evidence="12 13">
    <name type="scientific">Hafnia phage vB_HpaM_SarahDanielle</name>
    <dbReference type="NCBI Taxonomy" id="2836113"/>
    <lineage>
        <taxon>Viruses</taxon>
        <taxon>Duplodnaviria</taxon>
        <taxon>Heunggongvirae</taxon>
        <taxon>Uroviricota</taxon>
        <taxon>Caudoviricetes</taxon>
        <taxon>Andersonviridae</taxon>
        <taxon>Andersonviridae incertae sedis</taxon>
        <taxon>Daniellevirus</taxon>
        <taxon>Daniellevirus danielle</taxon>
    </lineage>
</organism>
<dbReference type="GO" id="GO:0003910">
    <property type="term" value="F:DNA ligase (ATP) activity"/>
    <property type="evidence" value="ECO:0007669"/>
    <property type="project" value="InterPro"/>
</dbReference>
<evidence type="ECO:0000256" key="2">
    <source>
        <dbReference type="ARBA" id="ARBA00007572"/>
    </source>
</evidence>
<dbReference type="Proteomes" id="UP000827626">
    <property type="component" value="Segment"/>
</dbReference>
<name>A0AAE8BCZ4_9CAUD</name>
<dbReference type="Gene3D" id="3.30.1490.70">
    <property type="match status" value="1"/>
</dbReference>
<dbReference type="SUPFAM" id="SSF50249">
    <property type="entry name" value="Nucleic acid-binding proteins"/>
    <property type="match status" value="1"/>
</dbReference>
<keyword evidence="6" id="KW-0227">DNA damage</keyword>
<dbReference type="GO" id="GO:0006260">
    <property type="term" value="P:DNA replication"/>
    <property type="evidence" value="ECO:0007669"/>
    <property type="project" value="UniProtKB-KW"/>
</dbReference>
<evidence type="ECO:0000313" key="13">
    <source>
        <dbReference type="Proteomes" id="UP000827626"/>
    </source>
</evidence>
<dbReference type="InterPro" id="IPR012310">
    <property type="entry name" value="DNA_ligase_ATP-dep_cent"/>
</dbReference>
<dbReference type="Pfam" id="PF01068">
    <property type="entry name" value="DNA_ligase_A_M"/>
    <property type="match status" value="1"/>
</dbReference>
<feature type="domain" description="ATP-dependent DNA ligase family profile" evidence="11">
    <location>
        <begin position="104"/>
        <end position="297"/>
    </location>
</feature>
<dbReference type="PANTHER" id="PTHR47810:SF5">
    <property type="entry name" value="LIGASE, PUTATIVE-RELATED"/>
    <property type="match status" value="1"/>
</dbReference>
<comment type="similarity">
    <text evidence="2">Belongs to the ATP-dependent DNA ligase family.</text>
</comment>
<keyword evidence="5" id="KW-0235">DNA replication</keyword>
<reference evidence="12" key="1">
    <citation type="submission" date="2021-03" db="EMBL/GenBank/DDBJ databases">
        <authorList>
            <person name="Thompson D.W."/>
            <person name="Brown H.M.F."/>
            <person name="Thompson S.D."/>
            <person name="Grose J.H."/>
        </authorList>
    </citation>
    <scope>NUCLEOTIDE SEQUENCE</scope>
</reference>
<dbReference type="EMBL" id="MW749010">
    <property type="protein sequence ID" value="QYA57438.1"/>
    <property type="molecule type" value="Genomic_DNA"/>
</dbReference>
<gene>
    <name evidence="12" type="ORF">SARAHDANIELLE_10</name>
</gene>
<sequence>MVEALTMYKVDPVFKRDKKGKLRVWYGYVENSGVVHMFSGVDGSSNHVEESYQAEPTNVGKKNERDPFSQGVFELNSRLKAKMDKERYQDSREKAMGYESWDVMLAKDYTDGKNSEKVEYGKCDAQRKLDGVRTKMYGQESKVISFSRKGKIYQIPDLMNKEINDLCKKVKKDVHSIDGEMYIHGMHLKDINSLVKNSKKEQRNELILSVFDFLPMDRTLDWSQRSSMLYGELLDTVTSSGYERIQIVPMVPLLKDEEDARKAHMQFLKDGYEGIMLRNHKGVYEFGERSFDLQKWKIFKDAEFPIVGLQLDKRGLGQLVVMLPNGTTLPVDCNVPQDVKKDFVVNFESKYKGKLLTVKFQDWTPDGSLEFPRGVAIRDYE</sequence>
<dbReference type="GO" id="GO:0006281">
    <property type="term" value="P:DNA repair"/>
    <property type="evidence" value="ECO:0007669"/>
    <property type="project" value="UniProtKB-KW"/>
</dbReference>
<dbReference type="GO" id="GO:0006310">
    <property type="term" value="P:DNA recombination"/>
    <property type="evidence" value="ECO:0007669"/>
    <property type="project" value="InterPro"/>
</dbReference>
<dbReference type="PANTHER" id="PTHR47810">
    <property type="entry name" value="DNA LIGASE"/>
    <property type="match status" value="1"/>
</dbReference>
<comment type="function">
    <text evidence="10">Very low-fidelity DNA ligase that seals nicks in double-stranded DNA during DNA repair. Together with the viral repair DNA polymerase X, fills the single nucleotide gaps generated by the AP endonuclease. It is not essential for viral replication and recombination. Displays a very low adenylation activity towards DNA with 3'-dideoxy- or 3'-amino-terminated nicks compared to regular nick DNA.</text>
</comment>
<keyword evidence="8" id="KW-0234">DNA repair</keyword>
<evidence type="ECO:0000256" key="9">
    <source>
        <dbReference type="ARBA" id="ARBA00032896"/>
    </source>
</evidence>
<evidence type="ECO:0000256" key="10">
    <source>
        <dbReference type="ARBA" id="ARBA00046002"/>
    </source>
</evidence>
<evidence type="ECO:0000259" key="11">
    <source>
        <dbReference type="Pfam" id="PF01068"/>
    </source>
</evidence>
<dbReference type="SUPFAM" id="SSF56091">
    <property type="entry name" value="DNA ligase/mRNA capping enzyme, catalytic domain"/>
    <property type="match status" value="1"/>
</dbReference>
<keyword evidence="4 12" id="KW-0436">Ligase</keyword>
<proteinExistence type="inferred from homology"/>
<evidence type="ECO:0000256" key="6">
    <source>
        <dbReference type="ARBA" id="ARBA00022763"/>
    </source>
</evidence>
<accession>A0AAE8BCZ4</accession>